<dbReference type="CDD" id="cd00158">
    <property type="entry name" value="RHOD"/>
    <property type="match status" value="1"/>
</dbReference>
<dbReference type="InterPro" id="IPR004099">
    <property type="entry name" value="Pyr_nucl-diS_OxRdtase_dimer"/>
</dbReference>
<dbReference type="SMART" id="SM00450">
    <property type="entry name" value="RHOD"/>
    <property type="match status" value="1"/>
</dbReference>
<dbReference type="AlphaFoldDB" id="A0A1B7XJS3"/>
<keyword evidence="2" id="KW-0285">Flavoprotein</keyword>
<keyword evidence="3" id="KW-0274">FAD</keyword>
<dbReference type="OrthoDB" id="9802991at2"/>
<evidence type="ECO:0000256" key="2">
    <source>
        <dbReference type="ARBA" id="ARBA00022630"/>
    </source>
</evidence>
<gene>
    <name evidence="5" type="ORF">SP90_03840</name>
</gene>
<dbReference type="Gene3D" id="3.40.250.10">
    <property type="entry name" value="Rhodanese-like domain"/>
    <property type="match status" value="1"/>
</dbReference>
<organism evidence="5 6">
    <name type="scientific">Halodesulfovibrio spirochaetisodalis</name>
    <dbReference type="NCBI Taxonomy" id="1560234"/>
    <lineage>
        <taxon>Bacteria</taxon>
        <taxon>Pseudomonadati</taxon>
        <taxon>Thermodesulfobacteriota</taxon>
        <taxon>Desulfovibrionia</taxon>
        <taxon>Desulfovibrionales</taxon>
        <taxon>Desulfovibrionaceae</taxon>
        <taxon>Halodesulfovibrio</taxon>
    </lineage>
</organism>
<feature type="domain" description="Rhodanese" evidence="4">
    <location>
        <begin position="454"/>
        <end position="540"/>
    </location>
</feature>
<dbReference type="Gene3D" id="3.50.50.60">
    <property type="entry name" value="FAD/NAD(P)-binding domain"/>
    <property type="match status" value="1"/>
</dbReference>
<dbReference type="InterPro" id="IPR036873">
    <property type="entry name" value="Rhodanese-like_dom_sf"/>
</dbReference>
<proteinExistence type="predicted"/>
<sequence>MERIVIISSGLAGAKTAARIKRQAPSAEVNLVVPIEVEEGSKEGVFGKRNPMAHVSSVLLDAKQISVLPIASMELDFENKTVHASSPQGTIPIRYTKLIMEIDAAPRLPRAVRGAQNVIPWPLEQAGLVDEWLESYKPQTAVVYGGAHAMGLIDPLVKAGVSVTWARSECAEFDPEFWHAVTDRVEAGTEGSVRVVPMTETAVLPELSAEGDVRALTCGEQVVEGDVFFWADTPRAVHPIVAEQGVELEPSGFISVKDDFSCGLEDVHLFGSAVAVKRAEVSGKYNAPFEASSVESLISQGRALSSIVLGQPVTWQGSCASSRYQAADCVAFRTGLTQKEAVEAGYEPEFVVFDAAPVLAGIDATAVVKLVCDKATGVVLGAQACGGRNAGWLDGVAAGVAVALTSNMTVQTLACVDMTAGGLMLNKAACMLSNKLEERIFGITPDELLASREAGAKFFILDLRDQIAWREGHIEEAYNIPFTQLKKRLQDEVPRFTPLVIVSHNSDIPYSIACYLYGLGAKSLYVLDGGMDMWPYDVVQG</sequence>
<dbReference type="SUPFAM" id="SSF55424">
    <property type="entry name" value="FAD/NAD-linked reductases, dimerisation (C-terminal) domain"/>
    <property type="match status" value="1"/>
</dbReference>
<dbReference type="RefSeq" id="WP_066852785.1">
    <property type="nucleotide sequence ID" value="NZ_JXMS01000004.1"/>
</dbReference>
<dbReference type="Pfam" id="PF07992">
    <property type="entry name" value="Pyr_redox_2"/>
    <property type="match status" value="1"/>
</dbReference>
<dbReference type="InterPro" id="IPR036188">
    <property type="entry name" value="FAD/NAD-bd_sf"/>
</dbReference>
<dbReference type="PANTHER" id="PTHR43031:SF1">
    <property type="entry name" value="PYRIDINE NUCLEOTIDE-DISULPHIDE OXIDOREDUCTASE"/>
    <property type="match status" value="1"/>
</dbReference>
<evidence type="ECO:0000313" key="6">
    <source>
        <dbReference type="Proteomes" id="UP000091979"/>
    </source>
</evidence>
<name>A0A1B7XJS3_9BACT</name>
<evidence type="ECO:0000256" key="3">
    <source>
        <dbReference type="ARBA" id="ARBA00022827"/>
    </source>
</evidence>
<comment type="caution">
    <text evidence="5">The sequence shown here is derived from an EMBL/GenBank/DDBJ whole genome shotgun (WGS) entry which is preliminary data.</text>
</comment>
<dbReference type="Pfam" id="PF02852">
    <property type="entry name" value="Pyr_redox_dim"/>
    <property type="match status" value="1"/>
</dbReference>
<dbReference type="SUPFAM" id="SSF51905">
    <property type="entry name" value="FAD/NAD(P)-binding domain"/>
    <property type="match status" value="1"/>
</dbReference>
<evidence type="ECO:0000313" key="5">
    <source>
        <dbReference type="EMBL" id="OBQ55753.1"/>
    </source>
</evidence>
<dbReference type="SUPFAM" id="SSF52821">
    <property type="entry name" value="Rhodanese/Cell cycle control phosphatase"/>
    <property type="match status" value="1"/>
</dbReference>
<protein>
    <recommendedName>
        <fullName evidence="4">Rhodanese domain-containing protein</fullName>
    </recommendedName>
</protein>
<dbReference type="InterPro" id="IPR001763">
    <property type="entry name" value="Rhodanese-like_dom"/>
</dbReference>
<evidence type="ECO:0000256" key="1">
    <source>
        <dbReference type="ARBA" id="ARBA00001974"/>
    </source>
</evidence>
<dbReference type="PROSITE" id="PS50206">
    <property type="entry name" value="RHODANESE_3"/>
    <property type="match status" value="1"/>
</dbReference>
<dbReference type="InterPro" id="IPR016156">
    <property type="entry name" value="FAD/NAD-linked_Rdtase_dimer_sf"/>
</dbReference>
<reference evidence="5 6" key="1">
    <citation type="submission" date="2015-01" db="EMBL/GenBank/DDBJ databases">
        <title>Desulfovibrio sp. JC271 draft genome sequence.</title>
        <authorList>
            <person name="Shivani Y."/>
            <person name="Subhash Y."/>
            <person name="Sasikala C."/>
            <person name="Ramana C.V."/>
        </authorList>
    </citation>
    <scope>NUCLEOTIDE SEQUENCE [LARGE SCALE GENOMIC DNA]</scope>
    <source>
        <strain evidence="5 6">JC271</strain>
    </source>
</reference>
<dbReference type="PANTHER" id="PTHR43031">
    <property type="entry name" value="FAD-DEPENDENT OXIDOREDUCTASE"/>
    <property type="match status" value="1"/>
</dbReference>
<accession>A0A1B7XJS3</accession>
<dbReference type="STRING" id="1560234.SP90_03840"/>
<dbReference type="InterPro" id="IPR023753">
    <property type="entry name" value="FAD/NAD-binding_dom"/>
</dbReference>
<dbReference type="EMBL" id="JXMS01000004">
    <property type="protein sequence ID" value="OBQ55753.1"/>
    <property type="molecule type" value="Genomic_DNA"/>
</dbReference>
<evidence type="ECO:0000259" key="4">
    <source>
        <dbReference type="PROSITE" id="PS50206"/>
    </source>
</evidence>
<keyword evidence="6" id="KW-1185">Reference proteome</keyword>
<dbReference type="PATRIC" id="fig|1560234.3.peg.2637"/>
<dbReference type="InterPro" id="IPR050229">
    <property type="entry name" value="GlpE_sulfurtransferase"/>
</dbReference>
<comment type="cofactor">
    <cofactor evidence="1">
        <name>FAD</name>
        <dbReference type="ChEBI" id="CHEBI:57692"/>
    </cofactor>
</comment>
<dbReference type="GO" id="GO:0016491">
    <property type="term" value="F:oxidoreductase activity"/>
    <property type="evidence" value="ECO:0007669"/>
    <property type="project" value="InterPro"/>
</dbReference>
<dbReference type="Pfam" id="PF00581">
    <property type="entry name" value="Rhodanese"/>
    <property type="match status" value="1"/>
</dbReference>
<dbReference type="Proteomes" id="UP000091979">
    <property type="component" value="Unassembled WGS sequence"/>
</dbReference>